<feature type="compositionally biased region" description="Basic and acidic residues" evidence="1">
    <location>
        <begin position="82"/>
        <end position="96"/>
    </location>
</feature>
<feature type="compositionally biased region" description="Basic and acidic residues" evidence="1">
    <location>
        <begin position="229"/>
        <end position="244"/>
    </location>
</feature>
<dbReference type="Pfam" id="PF06784">
    <property type="entry name" value="UPF0240"/>
    <property type="match status" value="1"/>
</dbReference>
<reference evidence="3" key="1">
    <citation type="submission" date="2025-08" db="UniProtKB">
        <authorList>
            <consortium name="RefSeq"/>
        </authorList>
    </citation>
    <scope>IDENTIFICATION</scope>
</reference>
<proteinExistence type="predicted"/>
<name>A0ABM1F007_PRICU</name>
<dbReference type="PANTHER" id="PTHR13338:SF4">
    <property type="entry name" value="NADH DEHYDROGENASE [UBIQUINONE] 1 ALPHA SUBCOMPLEX ASSEMBLY FACTOR 4"/>
    <property type="match status" value="1"/>
</dbReference>
<organism evidence="2 3">
    <name type="scientific">Priapulus caudatus</name>
    <name type="common">Priapulid worm</name>
    <dbReference type="NCBI Taxonomy" id="37621"/>
    <lineage>
        <taxon>Eukaryota</taxon>
        <taxon>Metazoa</taxon>
        <taxon>Ecdysozoa</taxon>
        <taxon>Scalidophora</taxon>
        <taxon>Priapulida</taxon>
        <taxon>Priapulimorpha</taxon>
        <taxon>Priapulimorphida</taxon>
        <taxon>Priapulidae</taxon>
        <taxon>Priapulus</taxon>
    </lineage>
</organism>
<dbReference type="RefSeq" id="XP_014677778.1">
    <property type="nucleotide sequence ID" value="XM_014822292.1"/>
</dbReference>
<dbReference type="InterPro" id="IPR009622">
    <property type="entry name" value="NDUFAF4"/>
</dbReference>
<feature type="region of interest" description="Disordered" evidence="1">
    <location>
        <begin position="81"/>
        <end position="116"/>
    </location>
</feature>
<sequence>MGKVISTLERKARHFNVENRAMKVISKEKRPTAKRPGSVDLDSAAAEHKAQVAAAVKEKDARLEGMLKGVYLTSTDAVPDAKPAEDAARDVRRPLPTDRSPVEQPEWGYAEPKTVPPGRLTLRQAVAFLTAHQADPRPTTLARLAADRNLGIDAARHLVAHFRIFEVYVPDAAAAGGGRHLRVQDPLTAMKSLGPAAMAEEGAKQAGKMREQWEEAERILNPKRKKKEKEKAEKVLDPTPEEGK</sequence>
<feature type="compositionally biased region" description="Basic and acidic residues" evidence="1">
    <location>
        <begin position="208"/>
        <end position="220"/>
    </location>
</feature>
<gene>
    <name evidence="3" type="primary">LOC106817614</name>
</gene>
<dbReference type="Proteomes" id="UP000695022">
    <property type="component" value="Unplaced"/>
</dbReference>
<feature type="region of interest" description="Disordered" evidence="1">
    <location>
        <begin position="200"/>
        <end position="244"/>
    </location>
</feature>
<dbReference type="PANTHER" id="PTHR13338">
    <property type="entry name" value="UPF0240 PROTEIN"/>
    <property type="match status" value="1"/>
</dbReference>
<evidence type="ECO:0000313" key="3">
    <source>
        <dbReference type="RefSeq" id="XP_014677778.1"/>
    </source>
</evidence>
<dbReference type="GeneID" id="106817614"/>
<keyword evidence="2" id="KW-1185">Reference proteome</keyword>
<evidence type="ECO:0000313" key="2">
    <source>
        <dbReference type="Proteomes" id="UP000695022"/>
    </source>
</evidence>
<evidence type="ECO:0000256" key="1">
    <source>
        <dbReference type="SAM" id="MobiDB-lite"/>
    </source>
</evidence>
<protein>
    <submittedName>
        <fullName evidence="3">Protein NDUFAF4 homolog</fullName>
    </submittedName>
</protein>
<accession>A0ABM1F007</accession>